<evidence type="ECO:0000313" key="2">
    <source>
        <dbReference type="Proteomes" id="UP000761264"/>
    </source>
</evidence>
<reference evidence="1" key="1">
    <citation type="submission" date="2020-03" db="EMBL/GenBank/DDBJ databases">
        <title>Genome of Pelagibius litoralis DSM 21314T.</title>
        <authorList>
            <person name="Wang G."/>
        </authorList>
    </citation>
    <scope>NUCLEOTIDE SEQUENCE</scope>
    <source>
        <strain evidence="1">DSM 21314</strain>
    </source>
</reference>
<dbReference type="Proteomes" id="UP000761264">
    <property type="component" value="Unassembled WGS sequence"/>
</dbReference>
<keyword evidence="2" id="KW-1185">Reference proteome</keyword>
<accession>A0A967K9H0</accession>
<organism evidence="1 2">
    <name type="scientific">Pelagibius litoralis</name>
    <dbReference type="NCBI Taxonomy" id="374515"/>
    <lineage>
        <taxon>Bacteria</taxon>
        <taxon>Pseudomonadati</taxon>
        <taxon>Pseudomonadota</taxon>
        <taxon>Alphaproteobacteria</taxon>
        <taxon>Rhodospirillales</taxon>
        <taxon>Rhodovibrionaceae</taxon>
        <taxon>Pelagibius</taxon>
    </lineage>
</organism>
<dbReference type="AlphaFoldDB" id="A0A967K9H0"/>
<evidence type="ECO:0000313" key="1">
    <source>
        <dbReference type="EMBL" id="NIA69867.1"/>
    </source>
</evidence>
<sequence length="128" mass="14311">MLRNRSLLIVEIPHLRRFARSLARNPDAAAYVVYAPDNRHPAEVAATEAEHLSIWLSNRMGMAFRIPRLGDLGFELVGGRLMVGDHAPAALLMYENGQGRRLVFYLRNDLPAAGAAALTRTAWLKRPH</sequence>
<protein>
    <submittedName>
        <fullName evidence="1">Uncharacterized protein</fullName>
    </submittedName>
</protein>
<name>A0A967K9H0_9PROT</name>
<comment type="caution">
    <text evidence="1">The sequence shown here is derived from an EMBL/GenBank/DDBJ whole genome shotgun (WGS) entry which is preliminary data.</text>
</comment>
<dbReference type="EMBL" id="JAAQPH010000010">
    <property type="protein sequence ID" value="NIA69867.1"/>
    <property type="molecule type" value="Genomic_DNA"/>
</dbReference>
<proteinExistence type="predicted"/>
<dbReference type="RefSeq" id="WP_167225893.1">
    <property type="nucleotide sequence ID" value="NZ_JAAQPH010000010.1"/>
</dbReference>
<gene>
    <name evidence="1" type="ORF">HBA54_14780</name>
</gene>